<proteinExistence type="inferred from homology"/>
<gene>
    <name evidence="4" type="primary">ald</name>
    <name evidence="4" type="ORF">BRAD3257_1793</name>
</gene>
<dbReference type="PANTHER" id="PTHR42804:SF1">
    <property type="entry name" value="ALDEHYDE DEHYDROGENASE-RELATED"/>
    <property type="match status" value="1"/>
</dbReference>
<dbReference type="SUPFAM" id="SSF53720">
    <property type="entry name" value="ALDH-like"/>
    <property type="match status" value="1"/>
</dbReference>
<dbReference type="InterPro" id="IPR016163">
    <property type="entry name" value="Ald_DH_C"/>
</dbReference>
<dbReference type="AlphaFoldDB" id="A0A2U3PUX2"/>
<dbReference type="RefSeq" id="WP_122401428.1">
    <property type="nucleotide sequence ID" value="NZ_LS398110.1"/>
</dbReference>
<dbReference type="EC" id="1.2.1.83" evidence="4"/>
<name>A0A2U3PUX2_9BRAD</name>
<dbReference type="EMBL" id="LS398110">
    <property type="protein sequence ID" value="SPP92908.1"/>
    <property type="molecule type" value="Genomic_DNA"/>
</dbReference>
<evidence type="ECO:0000313" key="5">
    <source>
        <dbReference type="Proteomes" id="UP000246085"/>
    </source>
</evidence>
<sequence>MRDYTKLYIDGAWTASLGGHAVEVINPATEKAAGKITLATAADVDRAVIAARSAFKTFSRTSRQERIDLLSSILSVYGKRHADLAAAVSEELGAPIKFATDTQAGIGFLHLQTAIAALKNYKFEHPRGVRTEIRREPIGVVGMITPWNWPINQIVVKVFPALATGCTSVHKPSEIAPFSAHILAEIFHEAGVPAGVYNLVDGDGPTVGAAISAHPDIDMVSFTGSTAAGIDVAKRAADSVKRVHQELGGKSPNIILDDANLQSAITQNIYRLMINAGQSCHAPSRMLVPADKMEEAKAIAKAVSATITVGDPNTAVYMGPVVSERQWNRIQSLINKGIEEGATLVTGGPGRPNGLSTGYYVKPTIFADVKNDMTIAREEIFGPVLCIIGYNDVDDAVAIANDTVYGLGAFIQSGSDKRANEVADRIRAGVVFINGAGEDPEAPFGGYKMSGNGREWGETAFGEFLETKAVVKPA</sequence>
<keyword evidence="2 4" id="KW-0560">Oxidoreductase</keyword>
<dbReference type="CDD" id="cd07138">
    <property type="entry name" value="ALDH_CddD_SSP0762"/>
    <property type="match status" value="1"/>
</dbReference>
<dbReference type="Pfam" id="PF00171">
    <property type="entry name" value="Aldedh"/>
    <property type="match status" value="1"/>
</dbReference>
<dbReference type="GO" id="GO:0016620">
    <property type="term" value="F:oxidoreductase activity, acting on the aldehyde or oxo group of donors, NAD or NADP as acceptor"/>
    <property type="evidence" value="ECO:0007669"/>
    <property type="project" value="InterPro"/>
</dbReference>
<evidence type="ECO:0000256" key="2">
    <source>
        <dbReference type="ARBA" id="ARBA00023002"/>
    </source>
</evidence>
<dbReference type="InterPro" id="IPR015590">
    <property type="entry name" value="Aldehyde_DH_dom"/>
</dbReference>
<dbReference type="Gene3D" id="3.40.605.10">
    <property type="entry name" value="Aldehyde Dehydrogenase, Chain A, domain 1"/>
    <property type="match status" value="1"/>
</dbReference>
<accession>A0A2U3PUX2</accession>
<dbReference type="Gene3D" id="3.40.309.10">
    <property type="entry name" value="Aldehyde Dehydrogenase, Chain A, domain 2"/>
    <property type="match status" value="1"/>
</dbReference>
<dbReference type="FunFam" id="3.40.605.10:FF:000007">
    <property type="entry name" value="NAD/NADP-dependent betaine aldehyde dehydrogenase"/>
    <property type="match status" value="1"/>
</dbReference>
<dbReference type="PANTHER" id="PTHR42804">
    <property type="entry name" value="ALDEHYDE DEHYDROGENASE"/>
    <property type="match status" value="1"/>
</dbReference>
<comment type="similarity">
    <text evidence="1">Belongs to the aldehyde dehydrogenase family.</text>
</comment>
<dbReference type="InterPro" id="IPR016161">
    <property type="entry name" value="Ald_DH/histidinol_DH"/>
</dbReference>
<reference evidence="4 5" key="1">
    <citation type="submission" date="2018-03" db="EMBL/GenBank/DDBJ databases">
        <authorList>
            <person name="Gully D."/>
        </authorList>
    </citation>
    <scope>NUCLEOTIDE SEQUENCE [LARGE SCALE GENOMIC DNA]</scope>
    <source>
        <strain evidence="4">ORS3257</strain>
    </source>
</reference>
<evidence type="ECO:0000313" key="4">
    <source>
        <dbReference type="EMBL" id="SPP92908.1"/>
    </source>
</evidence>
<protein>
    <submittedName>
        <fullName evidence="4">3-succinoylsemialdehyde-pyridine dehydrogenase</fullName>
        <ecNumber evidence="4">1.2.1.83</ecNumber>
    </submittedName>
</protein>
<dbReference type="KEGG" id="bvz:BRAD3257_1793"/>
<feature type="domain" description="Aldehyde dehydrogenase" evidence="3">
    <location>
        <begin position="13"/>
        <end position="470"/>
    </location>
</feature>
<dbReference type="InterPro" id="IPR016162">
    <property type="entry name" value="Ald_DH_N"/>
</dbReference>
<dbReference type="Proteomes" id="UP000246085">
    <property type="component" value="Chromosome BRAD3257"/>
</dbReference>
<evidence type="ECO:0000259" key="3">
    <source>
        <dbReference type="Pfam" id="PF00171"/>
    </source>
</evidence>
<evidence type="ECO:0000256" key="1">
    <source>
        <dbReference type="ARBA" id="ARBA00009986"/>
    </source>
</evidence>
<organism evidence="4 5">
    <name type="scientific">Bradyrhizobium vignae</name>
    <dbReference type="NCBI Taxonomy" id="1549949"/>
    <lineage>
        <taxon>Bacteria</taxon>
        <taxon>Pseudomonadati</taxon>
        <taxon>Pseudomonadota</taxon>
        <taxon>Alphaproteobacteria</taxon>
        <taxon>Hyphomicrobiales</taxon>
        <taxon>Nitrobacteraceae</taxon>
        <taxon>Bradyrhizobium</taxon>
    </lineage>
</organism>